<feature type="compositionally biased region" description="Basic and acidic residues" evidence="1">
    <location>
        <begin position="452"/>
        <end position="475"/>
    </location>
</feature>
<feature type="compositionally biased region" description="Acidic residues" evidence="1">
    <location>
        <begin position="476"/>
        <end position="514"/>
    </location>
</feature>
<feature type="compositionally biased region" description="Pro residues" evidence="1">
    <location>
        <begin position="400"/>
        <end position="414"/>
    </location>
</feature>
<feature type="compositionally biased region" description="Basic and acidic residues" evidence="1">
    <location>
        <begin position="539"/>
        <end position="549"/>
    </location>
</feature>
<dbReference type="RefSeq" id="WP_283765281.1">
    <property type="nucleotide sequence ID" value="NZ_JAQOSO010000009.1"/>
</dbReference>
<accession>A0ABT7B156</accession>
<sequence>MKAWEFLIQKDGDRAWLPLEPPSVEVLEGHYRLVLRSPYPHTAIEIHLSYQLQASSPPQIQTRQHRTNKEGLMVVFPYTYLKPGLWDISCIAQPADQPPQTYQVSLEALCFDPEPDEIAEDIEPQESEESEEPQEPQESEESEEPEEPEAYDSSFFDVPPPPERPQPNPVLDPSSSWEQVDLSSVKLILDRTMYVAQSNSPITLTGQLRGDRPQTFSQPIGLQLAIALKNPQNLETLQEFKHQLILQSLPVPFEYRFNLPDSISLCFILGQAQLFDSWPTPALPAQGPQTPPTPLTETQFSLTMGLEQLMEAITVQRDTEEAAHPPILPFPLTGDPITAPPPVNPPSVNLDLFNIAKHSPPESDRSWESSVSSSLPPQLFSPSDSPKVKYLQLPSLNGSPSPPEQDLPQLPPSSEPEKPKPKLTLPPLNLNRESQEEIPEPPEPSPPSPVDEAFHSLHLQDKFSERLNDLAKEAEDWVEDGMDAEADEAIAAEFEEDGDDDVIEGEFVDPDSDYPLEGRSDFPKLLAPAAESQEIVLDPGDRQPERSPEAEEPSVSESLSSLPSVPMPILEAPERDWIAEEVIPIKATLATRSANIHIKYWLVDAQTRTLLEEPRWLVDLVPEGYDRRSILFNFSVPKGAMEIQVEAIAVELLTQRESHKTSFRRLIIPPNLPEVNFEELEP</sequence>
<evidence type="ECO:0000256" key="1">
    <source>
        <dbReference type="SAM" id="MobiDB-lite"/>
    </source>
</evidence>
<feature type="region of interest" description="Disordered" evidence="1">
    <location>
        <begin position="122"/>
        <end position="176"/>
    </location>
</feature>
<keyword evidence="3" id="KW-1185">Reference proteome</keyword>
<dbReference type="EMBL" id="JAQOSO010000009">
    <property type="protein sequence ID" value="MDJ1172902.1"/>
    <property type="molecule type" value="Genomic_DNA"/>
</dbReference>
<feature type="compositionally biased region" description="Pro residues" evidence="1">
    <location>
        <begin position="158"/>
        <end position="170"/>
    </location>
</feature>
<feature type="compositionally biased region" description="Low complexity" evidence="1">
    <location>
        <begin position="553"/>
        <end position="564"/>
    </location>
</feature>
<organism evidence="2 3">
    <name type="scientific">Roseofilum capinflatum BLCC-M114</name>
    <dbReference type="NCBI Taxonomy" id="3022440"/>
    <lineage>
        <taxon>Bacteria</taxon>
        <taxon>Bacillati</taxon>
        <taxon>Cyanobacteriota</taxon>
        <taxon>Cyanophyceae</taxon>
        <taxon>Desertifilales</taxon>
        <taxon>Desertifilaceae</taxon>
        <taxon>Roseofilum</taxon>
        <taxon>Roseofilum capinflatum</taxon>
    </lineage>
</organism>
<evidence type="ECO:0000313" key="2">
    <source>
        <dbReference type="EMBL" id="MDJ1172902.1"/>
    </source>
</evidence>
<feature type="compositionally biased region" description="Acidic residues" evidence="1">
    <location>
        <begin position="122"/>
        <end position="150"/>
    </location>
</feature>
<dbReference type="Proteomes" id="UP001235849">
    <property type="component" value="Unassembled WGS sequence"/>
</dbReference>
<proteinExistence type="predicted"/>
<feature type="compositionally biased region" description="Low complexity" evidence="1">
    <location>
        <begin position="422"/>
        <end position="431"/>
    </location>
</feature>
<feature type="compositionally biased region" description="Low complexity" evidence="1">
    <location>
        <begin position="368"/>
        <end position="385"/>
    </location>
</feature>
<protein>
    <submittedName>
        <fullName evidence="2">Uncharacterized protein</fullName>
    </submittedName>
</protein>
<comment type="caution">
    <text evidence="2">The sequence shown here is derived from an EMBL/GenBank/DDBJ whole genome shotgun (WGS) entry which is preliminary data.</text>
</comment>
<feature type="region of interest" description="Disordered" evidence="1">
    <location>
        <begin position="534"/>
        <end position="565"/>
    </location>
</feature>
<name>A0ABT7B156_9CYAN</name>
<reference evidence="2 3" key="1">
    <citation type="submission" date="2023-01" db="EMBL/GenBank/DDBJ databases">
        <title>Novel diversity within Roseofilum (Cyanobacteria; Desertifilaceae) from marine benthic mats with descriptions of four novel species.</title>
        <authorList>
            <person name="Wang Y."/>
            <person name="Berthold D.E."/>
            <person name="Hu J."/>
            <person name="Lefler F.W."/>
            <person name="Laughinghouse H.D. IV."/>
        </authorList>
    </citation>
    <scope>NUCLEOTIDE SEQUENCE [LARGE SCALE GENOMIC DNA]</scope>
    <source>
        <strain evidence="2 3">BLCC-M114</strain>
    </source>
</reference>
<gene>
    <name evidence="2" type="ORF">PMG25_02230</name>
</gene>
<evidence type="ECO:0000313" key="3">
    <source>
        <dbReference type="Proteomes" id="UP001235849"/>
    </source>
</evidence>
<feature type="region of interest" description="Disordered" evidence="1">
    <location>
        <begin position="324"/>
        <end position="521"/>
    </location>
</feature>